<gene>
    <name evidence="2" type="ORF">XTGNCPPB3709_1088</name>
</gene>
<dbReference type="Proteomes" id="UP000184997">
    <property type="component" value="Unassembled WGS sequence"/>
</dbReference>
<feature type="region of interest" description="Disordered" evidence="1">
    <location>
        <begin position="147"/>
        <end position="168"/>
    </location>
</feature>
<accession>A0A1M4L1Y7</accession>
<reference evidence="3" key="1">
    <citation type="submission" date="2016-07" db="EMBL/GenBank/DDBJ databases">
        <authorList>
            <person name="Florea S."/>
            <person name="Webb J.S."/>
            <person name="Jaromczyk J."/>
            <person name="Schardl C.L."/>
        </authorList>
    </citation>
    <scope>NUCLEOTIDE SEQUENCE [LARGE SCALE GENOMIC DNA]</scope>
</reference>
<feature type="compositionally biased region" description="Gly residues" evidence="1">
    <location>
        <begin position="1"/>
        <end position="11"/>
    </location>
</feature>
<organism evidence="2 3">
    <name type="scientific">Xanthomonas graminis pv. graminis</name>
    <dbReference type="NCBI Taxonomy" id="134874"/>
    <lineage>
        <taxon>Bacteria</taxon>
        <taxon>Pseudomonadati</taxon>
        <taxon>Pseudomonadota</taxon>
        <taxon>Gammaproteobacteria</taxon>
        <taxon>Lysobacterales</taxon>
        <taxon>Lysobacteraceae</taxon>
        <taxon>Xanthomonas</taxon>
        <taxon>Xanthomonas translucens group</taxon>
        <taxon>Xanthomonas graminis</taxon>
    </lineage>
</organism>
<feature type="compositionally biased region" description="Polar residues" evidence="1">
    <location>
        <begin position="158"/>
        <end position="168"/>
    </location>
</feature>
<name>A0A1M4L1Y7_9XANT</name>
<proteinExistence type="predicted"/>
<evidence type="ECO:0000313" key="3">
    <source>
        <dbReference type="Proteomes" id="UP000184997"/>
    </source>
</evidence>
<feature type="region of interest" description="Disordered" evidence="1">
    <location>
        <begin position="1"/>
        <end position="44"/>
    </location>
</feature>
<evidence type="ECO:0000256" key="1">
    <source>
        <dbReference type="SAM" id="MobiDB-lite"/>
    </source>
</evidence>
<dbReference type="RefSeq" id="WP_074375438.1">
    <property type="nucleotide sequence ID" value="NZ_FLUK01000095.1"/>
</dbReference>
<dbReference type="EMBL" id="FLUK01000095">
    <property type="protein sequence ID" value="SBV87169.1"/>
    <property type="molecule type" value="Genomic_DNA"/>
</dbReference>
<evidence type="ECO:0000313" key="2">
    <source>
        <dbReference type="EMBL" id="SBV87169.1"/>
    </source>
</evidence>
<sequence>MGIGRCFGSGGPSARYQQDEHAQGSATPRSPQERDPYDPIALNDPAFAGLTTRRVSQVPAHQRGLATNVAGLQRERSRALQLRNQIAQQVADGYPNLQLLQNKVDGILGNIDQKLAGTRSGGSGPDEYRHQIEEVRQDFNACNSVGIDPSRHFEHSGQLDNYNPYNRD</sequence>
<protein>
    <submittedName>
        <fullName evidence="2">Uncharacterized protein</fullName>
    </submittedName>
</protein>
<dbReference type="AlphaFoldDB" id="A0A1M4L1Y7"/>